<dbReference type="Proteomes" id="UP000000323">
    <property type="component" value="Chromosome 1"/>
</dbReference>
<keyword evidence="3" id="KW-0732">Signal</keyword>
<keyword evidence="2" id="KW-0812">Transmembrane</keyword>
<feature type="transmembrane region" description="Helical" evidence="2">
    <location>
        <begin position="343"/>
        <end position="364"/>
    </location>
</feature>
<reference evidence="6" key="1">
    <citation type="journal article" date="2010" name="Stand. Genomic Sci.">
        <title>Complete genome sequence of 'Thermobaculum terrenum' type strain (YNP1).</title>
        <authorList>
            <person name="Kiss H."/>
            <person name="Cleland D."/>
            <person name="Lapidus A."/>
            <person name="Lucas S."/>
            <person name="Glavina Del Rio T."/>
            <person name="Nolan M."/>
            <person name="Tice H."/>
            <person name="Han C."/>
            <person name="Goodwin L."/>
            <person name="Pitluck S."/>
            <person name="Liolios K."/>
            <person name="Ivanova N."/>
            <person name="Mavromatis K."/>
            <person name="Ovchinnikova G."/>
            <person name="Pati A."/>
            <person name="Chen A."/>
            <person name="Palaniappan K."/>
            <person name="Land M."/>
            <person name="Hauser L."/>
            <person name="Chang Y."/>
            <person name="Jeffries C."/>
            <person name="Lu M."/>
            <person name="Brettin T."/>
            <person name="Detter J."/>
            <person name="Goker M."/>
            <person name="Tindall B."/>
            <person name="Beck B."/>
            <person name="McDermott T."/>
            <person name="Woyke T."/>
            <person name="Bristow J."/>
            <person name="Eisen J."/>
            <person name="Markowitz V."/>
            <person name="Hugenholtz P."/>
            <person name="Kyrpides N."/>
            <person name="Klenk H."/>
            <person name="Cheng J."/>
        </authorList>
    </citation>
    <scope>NUCLEOTIDE SEQUENCE [LARGE SCALE GENOMIC DNA]</scope>
    <source>
        <strain evidence="6">ATCC BAA-798 / YNP1</strain>
    </source>
</reference>
<dbReference type="AlphaFoldDB" id="D1CCY3"/>
<dbReference type="OrthoDB" id="137965at2"/>
<dbReference type="KEGG" id="ttr:Tter_1742"/>
<evidence type="ECO:0000256" key="1">
    <source>
        <dbReference type="SAM" id="MobiDB-lite"/>
    </source>
</evidence>
<sequence>MKHLSVRFVLALAFIFSLALHYVGSASAQSNVSVEVDSAFDGSYSSLWGVAPVRVRVSNQGQSFVGRVELIVSQSAGNLVYTTEMDLPQGSSKEVVFYPSMIGTSVTLRARVLNGTQTLAEASAQASAIGSSQYLVGVIVPSADSYLRLENRQLGDINVVQIEPRDLPDRSLVLGSLDALVLDGSVATDLSPQQVEALRSWVNSGGTLLLVGELSALGDVMPVRLKGGSTSADVEDLASLSRTSTSPGRAQVLAADLVSGAQVIAGSASTPLVAERSFGEGRAIWLAWNPTEEPFNTWQGTPRILARLLASSPHKANDALFLSSWEINQFVQNIPGLGLPSTWALIGFLGVYVVLIGPVLYFLLKRTDRRELAWVLIPAISLVFSVVAYAGGSATRGRATTIKSLEVVQADAGSRYEQVMLNFGIFSPVRKNYDIALDSSLLPMWQVAGASSLGTSDNAISTRGYTVEFDQGSYVVSDAFVDVYSFKSWAAVGARVADRPMVEADLRFNGGTMSGEISNHSQYSIEEAFVFHNGRWFRVGTIDKQSVRRVSNVDSSTVIWENTSPDATNDFRRTAITESVVSPTTPAPPDSSVRPLVPGTDTVLIGWQKNVPAMVGLRNQGARIYTDRLVVIRIPSDQSSQSTPGTSSRGDDNLLSSYLGGRTNA</sequence>
<dbReference type="InterPro" id="IPR029062">
    <property type="entry name" value="Class_I_gatase-like"/>
</dbReference>
<name>D1CCY3_THET1</name>
<dbReference type="InterPro" id="IPR055831">
    <property type="entry name" value="DUF7408"/>
</dbReference>
<evidence type="ECO:0000259" key="4">
    <source>
        <dbReference type="Pfam" id="PF24157"/>
    </source>
</evidence>
<keyword evidence="6" id="KW-1185">Reference proteome</keyword>
<evidence type="ECO:0000256" key="2">
    <source>
        <dbReference type="SAM" id="Phobius"/>
    </source>
</evidence>
<feature type="chain" id="PRO_5003021209" description="DUF7408 domain-containing protein" evidence="3">
    <location>
        <begin position="29"/>
        <end position="665"/>
    </location>
</feature>
<dbReference type="eggNOG" id="COG0318">
    <property type="taxonomic scope" value="Bacteria"/>
</dbReference>
<feature type="signal peptide" evidence="3">
    <location>
        <begin position="1"/>
        <end position="28"/>
    </location>
</feature>
<dbReference type="RefSeq" id="WP_012875682.1">
    <property type="nucleotide sequence ID" value="NC_013525.1"/>
</dbReference>
<dbReference type="EMBL" id="CP001825">
    <property type="protein sequence ID" value="ACZ42648.1"/>
    <property type="molecule type" value="Genomic_DNA"/>
</dbReference>
<accession>D1CCY3</accession>
<organism evidence="5 6">
    <name type="scientific">Thermobaculum terrenum (strain ATCC BAA-798 / CCMEE 7001 / YNP1)</name>
    <dbReference type="NCBI Taxonomy" id="525904"/>
    <lineage>
        <taxon>Bacteria</taxon>
        <taxon>Bacillati</taxon>
        <taxon>Chloroflexota</taxon>
        <taxon>Chloroflexia</taxon>
        <taxon>Candidatus Thermobaculales</taxon>
        <taxon>Candidatus Thermobaculaceae</taxon>
        <taxon>Thermobaculum</taxon>
    </lineage>
</organism>
<evidence type="ECO:0000256" key="3">
    <source>
        <dbReference type="SAM" id="SignalP"/>
    </source>
</evidence>
<feature type="transmembrane region" description="Helical" evidence="2">
    <location>
        <begin position="371"/>
        <end position="391"/>
    </location>
</feature>
<proteinExistence type="predicted"/>
<protein>
    <recommendedName>
        <fullName evidence="4">DUF7408 domain-containing protein</fullName>
    </recommendedName>
</protein>
<dbReference type="Gene3D" id="3.40.50.880">
    <property type="match status" value="1"/>
</dbReference>
<dbReference type="Pfam" id="PF24157">
    <property type="entry name" value="DUF7408"/>
    <property type="match status" value="1"/>
</dbReference>
<keyword evidence="2" id="KW-1133">Transmembrane helix</keyword>
<dbReference type="SUPFAM" id="SSF52317">
    <property type="entry name" value="Class I glutamine amidotransferase-like"/>
    <property type="match status" value="1"/>
</dbReference>
<evidence type="ECO:0000313" key="6">
    <source>
        <dbReference type="Proteomes" id="UP000000323"/>
    </source>
</evidence>
<gene>
    <name evidence="5" type="ordered locus">Tter_1742</name>
</gene>
<evidence type="ECO:0000313" key="5">
    <source>
        <dbReference type="EMBL" id="ACZ42648.1"/>
    </source>
</evidence>
<feature type="region of interest" description="Disordered" evidence="1">
    <location>
        <begin position="636"/>
        <end position="665"/>
    </location>
</feature>
<feature type="compositionally biased region" description="Polar residues" evidence="1">
    <location>
        <begin position="636"/>
        <end position="648"/>
    </location>
</feature>
<dbReference type="STRING" id="525904.Tter_1742"/>
<keyword evidence="2" id="KW-0472">Membrane</keyword>
<dbReference type="HOGENOM" id="CLU_018243_0_0_0"/>
<feature type="domain" description="DUF7408" evidence="4">
    <location>
        <begin position="174"/>
        <end position="296"/>
    </location>
</feature>